<reference evidence="9 10" key="1">
    <citation type="journal article" date="2019" name="Int. J. Syst. Evol. Microbiol.">
        <title>Anaerobacillus alkaliphilus sp. nov., a novel alkaliphilic and moderately halophilic bacterium.</title>
        <authorList>
            <person name="Borsodi A.K."/>
            <person name="Aszalos J.M."/>
            <person name="Bihari P."/>
            <person name="Nagy I."/>
            <person name="Schumann P."/>
            <person name="Sproer C."/>
            <person name="Kovacs A.L."/>
            <person name="Boka K."/>
            <person name="Dobosy P."/>
            <person name="Ovari M."/>
            <person name="Szili-Kovacs T."/>
            <person name="Toth E."/>
        </authorList>
    </citation>
    <scope>NUCLEOTIDE SEQUENCE [LARGE SCALE GENOMIC DNA]</scope>
    <source>
        <strain evidence="9 10">B16-10</strain>
    </source>
</reference>
<gene>
    <name evidence="9" type="ORF">DS745_14190</name>
</gene>
<accession>A0A4Q0VRT8</accession>
<sequence length="245" mass="27060">MFCYRGDLVEVFISIINSDSATMVSRLILAAVLGGIVGVEREYNKHPAGFRTHLLVCVGACLVMLMAMFGFQQFMEEHGEFVNYDPSRLAAYVVSGIGFLGAGTIIVQGYTVRGLTTAASIWVVAGIGLSIGVGMYFAGIFTTGIVILSLIFLNRVEDSFFKKRKGVDAIVIHATAKDTTLLTIISIFEENNVKVKKVMVERAPSSDNENLLRYQLKVLYPDQDVKLTTIEKLYKINQVHKVYSL</sequence>
<comment type="caution">
    <text evidence="9">The sequence shown here is derived from an EMBL/GenBank/DDBJ whole genome shotgun (WGS) entry which is preliminary data.</text>
</comment>
<evidence type="ECO:0000313" key="9">
    <source>
        <dbReference type="EMBL" id="RXI99647.1"/>
    </source>
</evidence>
<feature type="transmembrane region" description="Helical" evidence="7">
    <location>
        <begin position="114"/>
        <end position="131"/>
    </location>
</feature>
<organism evidence="9 10">
    <name type="scientific">Anaerobacillus alkaliphilus</name>
    <dbReference type="NCBI Taxonomy" id="1548597"/>
    <lineage>
        <taxon>Bacteria</taxon>
        <taxon>Bacillati</taxon>
        <taxon>Bacillota</taxon>
        <taxon>Bacilli</taxon>
        <taxon>Bacillales</taxon>
        <taxon>Bacillaceae</taxon>
        <taxon>Anaerobacillus</taxon>
    </lineage>
</organism>
<protein>
    <submittedName>
        <fullName evidence="9">MgtC/SapB family protein</fullName>
    </submittedName>
</protein>
<evidence type="ECO:0000256" key="6">
    <source>
        <dbReference type="ARBA" id="ARBA00023136"/>
    </source>
</evidence>
<dbReference type="InterPro" id="IPR003416">
    <property type="entry name" value="MgtC/SapB/SrpB/YhiD_fam"/>
</dbReference>
<feature type="transmembrane region" description="Helical" evidence="7">
    <location>
        <begin position="20"/>
        <end position="39"/>
    </location>
</feature>
<dbReference type="InterPro" id="IPR049177">
    <property type="entry name" value="MgtC_SapB_SrpB_YhiD_N"/>
</dbReference>
<proteinExistence type="inferred from homology"/>
<dbReference type="PANTHER" id="PTHR33778">
    <property type="entry name" value="PROTEIN MGTC"/>
    <property type="match status" value="1"/>
</dbReference>
<keyword evidence="10" id="KW-1185">Reference proteome</keyword>
<evidence type="ECO:0000259" key="8">
    <source>
        <dbReference type="Pfam" id="PF02308"/>
    </source>
</evidence>
<feature type="domain" description="MgtC/SapB/SrpB/YhiD N-terminal" evidence="8">
    <location>
        <begin position="27"/>
        <end position="158"/>
    </location>
</feature>
<evidence type="ECO:0000313" key="10">
    <source>
        <dbReference type="Proteomes" id="UP000290649"/>
    </source>
</evidence>
<dbReference type="AlphaFoldDB" id="A0A4Q0VRT8"/>
<evidence type="ECO:0000256" key="1">
    <source>
        <dbReference type="ARBA" id="ARBA00004651"/>
    </source>
</evidence>
<keyword evidence="3" id="KW-1003">Cell membrane</keyword>
<dbReference type="Proteomes" id="UP000290649">
    <property type="component" value="Unassembled WGS sequence"/>
</dbReference>
<dbReference type="OrthoDB" id="9811198at2"/>
<dbReference type="PRINTS" id="PR01837">
    <property type="entry name" value="MGTCSAPBPROT"/>
</dbReference>
<dbReference type="GO" id="GO:0005886">
    <property type="term" value="C:plasma membrane"/>
    <property type="evidence" value="ECO:0007669"/>
    <property type="project" value="UniProtKB-SubCell"/>
</dbReference>
<keyword evidence="5 7" id="KW-1133">Transmembrane helix</keyword>
<evidence type="ECO:0000256" key="5">
    <source>
        <dbReference type="ARBA" id="ARBA00022989"/>
    </source>
</evidence>
<evidence type="ECO:0000256" key="2">
    <source>
        <dbReference type="ARBA" id="ARBA00009298"/>
    </source>
</evidence>
<evidence type="ECO:0000256" key="7">
    <source>
        <dbReference type="SAM" id="Phobius"/>
    </source>
</evidence>
<evidence type="ECO:0000256" key="4">
    <source>
        <dbReference type="ARBA" id="ARBA00022692"/>
    </source>
</evidence>
<evidence type="ECO:0000256" key="3">
    <source>
        <dbReference type="ARBA" id="ARBA00022475"/>
    </source>
</evidence>
<comment type="similarity">
    <text evidence="2">Belongs to the MgtC/SapB family.</text>
</comment>
<dbReference type="PANTHER" id="PTHR33778:SF1">
    <property type="entry name" value="MAGNESIUM TRANSPORTER YHID-RELATED"/>
    <property type="match status" value="1"/>
</dbReference>
<dbReference type="Pfam" id="PF02308">
    <property type="entry name" value="MgtC"/>
    <property type="match status" value="1"/>
</dbReference>
<comment type="subcellular location">
    <subcellularLocation>
        <location evidence="1">Cell membrane</location>
        <topology evidence="1">Multi-pass membrane protein</topology>
    </subcellularLocation>
</comment>
<keyword evidence="4 7" id="KW-0812">Transmembrane</keyword>
<keyword evidence="6 7" id="KW-0472">Membrane</keyword>
<dbReference type="EMBL" id="QOUX01000044">
    <property type="protein sequence ID" value="RXI99647.1"/>
    <property type="molecule type" value="Genomic_DNA"/>
</dbReference>
<feature type="transmembrane region" description="Helical" evidence="7">
    <location>
        <begin position="51"/>
        <end position="69"/>
    </location>
</feature>
<name>A0A4Q0VRT8_9BACI</name>
<feature type="transmembrane region" description="Helical" evidence="7">
    <location>
        <begin position="89"/>
        <end position="107"/>
    </location>
</feature>